<organism evidence="3">
    <name type="scientific">Fagus sylvatica</name>
    <name type="common">Beechnut</name>
    <dbReference type="NCBI Taxonomy" id="28930"/>
    <lineage>
        <taxon>Eukaryota</taxon>
        <taxon>Viridiplantae</taxon>
        <taxon>Streptophyta</taxon>
        <taxon>Embryophyta</taxon>
        <taxon>Tracheophyta</taxon>
        <taxon>Spermatophyta</taxon>
        <taxon>Magnoliopsida</taxon>
        <taxon>eudicotyledons</taxon>
        <taxon>Gunneridae</taxon>
        <taxon>Pentapetalae</taxon>
        <taxon>rosids</taxon>
        <taxon>fabids</taxon>
        <taxon>Fagales</taxon>
        <taxon>Fagaceae</taxon>
        <taxon>Fagus</taxon>
    </lineage>
</organism>
<dbReference type="InterPro" id="IPR036885">
    <property type="entry name" value="SWIB_MDM2_dom_sf"/>
</dbReference>
<evidence type="ECO:0000313" key="3">
    <source>
        <dbReference type="EMBL" id="SPD08979.1"/>
    </source>
</evidence>
<dbReference type="PANTHER" id="PTHR13844">
    <property type="entry name" value="SWI/SNF-RELATED MATRIX-ASSOCIATED ACTIN-DEPENDENT REGULATOR OF CHROMATIN SUBFAMILY D"/>
    <property type="match status" value="1"/>
</dbReference>
<dbReference type="AlphaFoldDB" id="A0A2N9HBI0"/>
<dbReference type="InterPro" id="IPR019835">
    <property type="entry name" value="SWIB_domain"/>
</dbReference>
<gene>
    <name evidence="3" type="ORF">FSB_LOCUS36861</name>
</gene>
<protein>
    <recommendedName>
        <fullName evidence="2">DM2 domain-containing protein</fullName>
    </recommendedName>
</protein>
<dbReference type="Pfam" id="PF02201">
    <property type="entry name" value="SWIB"/>
    <property type="match status" value="1"/>
</dbReference>
<evidence type="ECO:0000259" key="2">
    <source>
        <dbReference type="PROSITE" id="PS51925"/>
    </source>
</evidence>
<sequence>MASSYCSSGIRAFRGCRALLAPAKSSAAQVLKTTTTTTTAAHSTSKPKPKPKTSKPKTPKLNPSPIATESKRALGILKPSPISPELQTFLGAPEASRSDAVKQVWSYIKLHNLQNPANKREIYCDEKLKVIFEGKDKVGFLEIGKLLFRHFIKTG</sequence>
<feature type="region of interest" description="Disordered" evidence="1">
    <location>
        <begin position="29"/>
        <end position="69"/>
    </location>
</feature>
<accession>A0A2N9HBI0</accession>
<dbReference type="InterPro" id="IPR003121">
    <property type="entry name" value="SWIB_MDM2_domain"/>
</dbReference>
<dbReference type="SUPFAM" id="SSF47592">
    <property type="entry name" value="SWIB/MDM2 domain"/>
    <property type="match status" value="1"/>
</dbReference>
<dbReference type="CDD" id="cd10567">
    <property type="entry name" value="SWIB-MDM2_like"/>
    <property type="match status" value="1"/>
</dbReference>
<evidence type="ECO:0000256" key="1">
    <source>
        <dbReference type="SAM" id="MobiDB-lite"/>
    </source>
</evidence>
<feature type="compositionally biased region" description="Basic residues" evidence="1">
    <location>
        <begin position="45"/>
        <end position="58"/>
    </location>
</feature>
<name>A0A2N9HBI0_FAGSY</name>
<dbReference type="PROSITE" id="PS51925">
    <property type="entry name" value="SWIB_MDM2"/>
    <property type="match status" value="1"/>
</dbReference>
<dbReference type="EMBL" id="OIVN01003124">
    <property type="protein sequence ID" value="SPD08979.1"/>
    <property type="molecule type" value="Genomic_DNA"/>
</dbReference>
<feature type="domain" description="DM2" evidence="2">
    <location>
        <begin position="75"/>
        <end position="153"/>
    </location>
</feature>
<feature type="compositionally biased region" description="Low complexity" evidence="1">
    <location>
        <begin position="33"/>
        <end position="44"/>
    </location>
</feature>
<dbReference type="Gene3D" id="1.10.245.10">
    <property type="entry name" value="SWIB/MDM2 domain"/>
    <property type="match status" value="1"/>
</dbReference>
<dbReference type="SMART" id="SM00151">
    <property type="entry name" value="SWIB"/>
    <property type="match status" value="1"/>
</dbReference>
<proteinExistence type="predicted"/>
<reference evidence="3" key="1">
    <citation type="submission" date="2018-02" db="EMBL/GenBank/DDBJ databases">
        <authorList>
            <person name="Cohen D.B."/>
            <person name="Kent A.D."/>
        </authorList>
    </citation>
    <scope>NUCLEOTIDE SEQUENCE</scope>
</reference>